<keyword evidence="2" id="KW-0539">Nucleus</keyword>
<comment type="caution">
    <text evidence="4">The sequence shown here is derived from an EMBL/GenBank/DDBJ whole genome shotgun (WGS) entry which is preliminary data.</text>
</comment>
<dbReference type="InterPro" id="IPR003888">
    <property type="entry name" value="FYrich_N"/>
</dbReference>
<evidence type="ECO:0000256" key="3">
    <source>
        <dbReference type="SAM" id="MobiDB-lite"/>
    </source>
</evidence>
<dbReference type="SMART" id="SM00541">
    <property type="entry name" value="FYRN"/>
    <property type="match status" value="1"/>
</dbReference>
<evidence type="ECO:0000256" key="1">
    <source>
        <dbReference type="ARBA" id="ARBA00004123"/>
    </source>
</evidence>
<dbReference type="GO" id="GO:0005634">
    <property type="term" value="C:nucleus"/>
    <property type="evidence" value="ECO:0007669"/>
    <property type="project" value="UniProtKB-SubCell"/>
</dbReference>
<sequence>MILSFDKDQRVLVLPLVEVTINDQVRRLDEWAEIKNNDKLHFPNAAHLDKSPVVYSVMIVDPEQIELQAIAKSFIQNTMNSKYLQISAKVKNPKKPRDHQPWTVDEMQKLKKCLLTFGVGRWSKCRSYIKASCSSLASKNDDEMRCYTNYFLLYLANSLSDEKNLQDSILDMIDIRDDDIKIEISAHDFADNFAKLAIKWAKRLNLLKTLTLLVRQYRQAQKKFRTIPFQVQDPKLQKLYDQNINLLNFIPQSQLENGKAATVWTRKFDVDLIIGNYDHGFCMYHYILKDENLTFKEANQCEYLPDKLTCRLKQLMKNVRVYSMTHDNKFEFEKPEDLKETKETTGLSLLEKNTLYEVLINYGIPVSVTDESKEDYQLLLILFTKYMKDEDAETKIDGERIKNLERFIQSLNTMSAKIINEYRPHVTEILKQWKEEDEKDKSSDSSSDNDKASAQKSTRSITPPSKGPHGKKDEEEVNDFRIDKERIKAAHEFEKQCNRLVYDPDSDGFNFGYERALTFKVRTNLFKIIRKEILSNNFKLFDQCVENLNTKLKEDRELQQCKLPEEWICDKHDRYLLKAVSENGLQFLGKLKQNADYGYDAIHVPKKRLQKRLEDLCLFFKDHLVKFRKVSAVKPGDLSTGQTQIDPKKNFNKINVDRDEFGNIKYPIVVSPTLQILNLGVIEWERPNYHSEKNFFPIGFKSVREYTSMFRVGQRCSYICEILDGGARPLFKVTCSEDPEHPLVRDSSSGVWIDICKRINEIQGNKRTNVTVSGPDRYGLAEPGVNQLLQCFPNAERCQKYRMT</sequence>
<accession>A0A8J8T664</accession>
<protein>
    <submittedName>
        <fullName evidence="4">Uncharacterized protein</fullName>
    </submittedName>
</protein>
<keyword evidence="5" id="KW-1185">Reference proteome</keyword>
<evidence type="ECO:0000313" key="5">
    <source>
        <dbReference type="Proteomes" id="UP000785679"/>
    </source>
</evidence>
<evidence type="ECO:0000256" key="2">
    <source>
        <dbReference type="ARBA" id="ARBA00023242"/>
    </source>
</evidence>
<name>A0A8J8T664_HALGN</name>
<organism evidence="4 5">
    <name type="scientific">Halteria grandinella</name>
    <dbReference type="NCBI Taxonomy" id="5974"/>
    <lineage>
        <taxon>Eukaryota</taxon>
        <taxon>Sar</taxon>
        <taxon>Alveolata</taxon>
        <taxon>Ciliophora</taxon>
        <taxon>Intramacronucleata</taxon>
        <taxon>Spirotrichea</taxon>
        <taxon>Stichotrichia</taxon>
        <taxon>Sporadotrichida</taxon>
        <taxon>Halteriidae</taxon>
        <taxon>Halteria</taxon>
    </lineage>
</organism>
<feature type="compositionally biased region" description="Basic and acidic residues" evidence="3">
    <location>
        <begin position="434"/>
        <end position="453"/>
    </location>
</feature>
<comment type="subcellular location">
    <subcellularLocation>
        <location evidence="1">Nucleus</location>
    </subcellularLocation>
</comment>
<dbReference type="Pfam" id="PF05965">
    <property type="entry name" value="FYRC"/>
    <property type="match status" value="1"/>
</dbReference>
<dbReference type="EMBL" id="RRYP01003339">
    <property type="protein sequence ID" value="TNV83897.1"/>
    <property type="molecule type" value="Genomic_DNA"/>
</dbReference>
<dbReference type="AlphaFoldDB" id="A0A8J8T664"/>
<dbReference type="InterPro" id="IPR003889">
    <property type="entry name" value="FYrich_C"/>
</dbReference>
<feature type="region of interest" description="Disordered" evidence="3">
    <location>
        <begin position="434"/>
        <end position="478"/>
    </location>
</feature>
<dbReference type="Pfam" id="PF05964">
    <property type="entry name" value="FYRN"/>
    <property type="match status" value="1"/>
</dbReference>
<dbReference type="Gene3D" id="3.30.160.360">
    <property type="match status" value="1"/>
</dbReference>
<dbReference type="Proteomes" id="UP000785679">
    <property type="component" value="Unassembled WGS sequence"/>
</dbReference>
<reference evidence="4" key="1">
    <citation type="submission" date="2019-06" db="EMBL/GenBank/DDBJ databases">
        <authorList>
            <person name="Zheng W."/>
        </authorList>
    </citation>
    <scope>NUCLEOTIDE SEQUENCE</scope>
    <source>
        <strain evidence="4">QDHG01</strain>
    </source>
</reference>
<dbReference type="OrthoDB" id="285793at2759"/>
<dbReference type="PROSITE" id="PS51543">
    <property type="entry name" value="FYRC"/>
    <property type="match status" value="1"/>
</dbReference>
<proteinExistence type="predicted"/>
<dbReference type="PANTHER" id="PTHR22715">
    <property type="entry name" value="TRANSFORMING GROWTH FACTOR BETA REGULATED GENE 1"/>
    <property type="match status" value="1"/>
</dbReference>
<dbReference type="PANTHER" id="PTHR22715:SF0">
    <property type="entry name" value="TRANSFORMING GROWTH FACTOR BETA REGULATOR 1"/>
    <property type="match status" value="1"/>
</dbReference>
<dbReference type="Gene3D" id="1.10.10.60">
    <property type="entry name" value="Homeodomain-like"/>
    <property type="match status" value="1"/>
</dbReference>
<gene>
    <name evidence="4" type="ORF">FGO68_gene2567</name>
</gene>
<dbReference type="PROSITE" id="PS51542">
    <property type="entry name" value="FYRN"/>
    <property type="match status" value="1"/>
</dbReference>
<evidence type="ECO:0000313" key="4">
    <source>
        <dbReference type="EMBL" id="TNV83897.1"/>
    </source>
</evidence>
<dbReference type="GO" id="GO:0051726">
    <property type="term" value="P:regulation of cell cycle"/>
    <property type="evidence" value="ECO:0007669"/>
    <property type="project" value="TreeGrafter"/>
</dbReference>
<dbReference type="InterPro" id="IPR040092">
    <property type="entry name" value="TBRG1"/>
</dbReference>